<evidence type="ECO:0000313" key="2">
    <source>
        <dbReference type="EMBL" id="KAF0903279.1"/>
    </source>
</evidence>
<evidence type="ECO:0000313" key="3">
    <source>
        <dbReference type="Proteomes" id="UP000479710"/>
    </source>
</evidence>
<evidence type="ECO:0000256" key="1">
    <source>
        <dbReference type="SAM" id="Phobius"/>
    </source>
</evidence>
<dbReference type="Proteomes" id="UP000479710">
    <property type="component" value="Unassembled WGS sequence"/>
</dbReference>
<name>A0A6G1CT70_9ORYZ</name>
<organism evidence="2 3">
    <name type="scientific">Oryza meyeriana var. granulata</name>
    <dbReference type="NCBI Taxonomy" id="110450"/>
    <lineage>
        <taxon>Eukaryota</taxon>
        <taxon>Viridiplantae</taxon>
        <taxon>Streptophyta</taxon>
        <taxon>Embryophyta</taxon>
        <taxon>Tracheophyta</taxon>
        <taxon>Spermatophyta</taxon>
        <taxon>Magnoliopsida</taxon>
        <taxon>Liliopsida</taxon>
        <taxon>Poales</taxon>
        <taxon>Poaceae</taxon>
        <taxon>BOP clade</taxon>
        <taxon>Oryzoideae</taxon>
        <taxon>Oryzeae</taxon>
        <taxon>Oryzinae</taxon>
        <taxon>Oryza</taxon>
        <taxon>Oryza meyeriana</taxon>
    </lineage>
</organism>
<keyword evidence="1" id="KW-0472">Membrane</keyword>
<keyword evidence="3" id="KW-1185">Reference proteome</keyword>
<dbReference type="InterPro" id="IPR032675">
    <property type="entry name" value="LRR_dom_sf"/>
</dbReference>
<accession>A0A6G1CT70</accession>
<sequence>MGLDCCNWYGVTCNNKTGHIVKLVLTNYNINKEDGLTALGFGLGFSSVWWLLVFSKAVGKRYFQFVDSTCEKVIDWMILLEMKAMAAIPAY</sequence>
<dbReference type="EMBL" id="SPHZ02000008">
    <property type="protein sequence ID" value="KAF0903279.1"/>
    <property type="molecule type" value="Genomic_DNA"/>
</dbReference>
<feature type="transmembrane region" description="Helical" evidence="1">
    <location>
        <begin position="35"/>
        <end position="54"/>
    </location>
</feature>
<comment type="caution">
    <text evidence="2">The sequence shown here is derived from an EMBL/GenBank/DDBJ whole genome shotgun (WGS) entry which is preliminary data.</text>
</comment>
<dbReference type="Gene3D" id="3.80.10.10">
    <property type="entry name" value="Ribonuclease Inhibitor"/>
    <property type="match status" value="1"/>
</dbReference>
<reference evidence="2 3" key="1">
    <citation type="submission" date="2019-11" db="EMBL/GenBank/DDBJ databases">
        <title>Whole genome sequence of Oryza granulata.</title>
        <authorList>
            <person name="Li W."/>
        </authorList>
    </citation>
    <scope>NUCLEOTIDE SEQUENCE [LARGE SCALE GENOMIC DNA]</scope>
    <source>
        <strain evidence="3">cv. Menghai</strain>
        <tissue evidence="2">Leaf</tissue>
    </source>
</reference>
<proteinExistence type="predicted"/>
<keyword evidence="1" id="KW-0812">Transmembrane</keyword>
<protein>
    <recommendedName>
        <fullName evidence="4">Leucine-rich repeat-containing N-terminal plant-type domain-containing protein</fullName>
    </recommendedName>
</protein>
<dbReference type="OrthoDB" id="1600340at2759"/>
<keyword evidence="1" id="KW-1133">Transmembrane helix</keyword>
<dbReference type="AlphaFoldDB" id="A0A6G1CT70"/>
<evidence type="ECO:0008006" key="4">
    <source>
        <dbReference type="Google" id="ProtNLM"/>
    </source>
</evidence>
<gene>
    <name evidence="2" type="ORF">E2562_026563</name>
</gene>